<comment type="caution">
    <text evidence="2">The sequence shown here is derived from an EMBL/GenBank/DDBJ whole genome shotgun (WGS) entry which is preliminary data.</text>
</comment>
<evidence type="ECO:0000313" key="2">
    <source>
        <dbReference type="EMBL" id="KAK3270680.1"/>
    </source>
</evidence>
<dbReference type="Proteomes" id="UP001190700">
    <property type="component" value="Unassembled WGS sequence"/>
</dbReference>
<feature type="region of interest" description="Disordered" evidence="1">
    <location>
        <begin position="115"/>
        <end position="134"/>
    </location>
</feature>
<keyword evidence="3" id="KW-1185">Reference proteome</keyword>
<evidence type="ECO:0000256" key="1">
    <source>
        <dbReference type="SAM" id="MobiDB-lite"/>
    </source>
</evidence>
<feature type="region of interest" description="Disordered" evidence="1">
    <location>
        <begin position="1"/>
        <end position="103"/>
    </location>
</feature>
<feature type="compositionally biased region" description="Polar residues" evidence="1">
    <location>
        <begin position="32"/>
        <end position="43"/>
    </location>
</feature>
<feature type="region of interest" description="Disordered" evidence="1">
    <location>
        <begin position="158"/>
        <end position="181"/>
    </location>
</feature>
<feature type="compositionally biased region" description="Basic and acidic residues" evidence="1">
    <location>
        <begin position="172"/>
        <end position="181"/>
    </location>
</feature>
<name>A0AAE0L3R7_9CHLO</name>
<organism evidence="2 3">
    <name type="scientific">Cymbomonas tetramitiformis</name>
    <dbReference type="NCBI Taxonomy" id="36881"/>
    <lineage>
        <taxon>Eukaryota</taxon>
        <taxon>Viridiplantae</taxon>
        <taxon>Chlorophyta</taxon>
        <taxon>Pyramimonadophyceae</taxon>
        <taxon>Pyramimonadales</taxon>
        <taxon>Pyramimonadaceae</taxon>
        <taxon>Cymbomonas</taxon>
    </lineage>
</organism>
<gene>
    <name evidence="2" type="ORF">CYMTET_20932</name>
</gene>
<sequence length="181" mass="19529">MAPHPAHHPFWPKNRTCQAFATKPGAPCDEANPTTSDSIPLTSTGGGTGRDSPPASPSPTRPEPCDEADPTAGDSSLPDLRTTLSYSTSEGGVDSADPMKFDDEPQVAAHFPDLSGLRHQARSAVRRGRPHHKRLEPADLYGQWNRPRLAAGIAFANTPGAVRRGRPHHKRLEPADLRGRR</sequence>
<feature type="compositionally biased region" description="Basic residues" evidence="1">
    <location>
        <begin position="119"/>
        <end position="134"/>
    </location>
</feature>
<dbReference type="AlphaFoldDB" id="A0AAE0L3R7"/>
<evidence type="ECO:0000313" key="3">
    <source>
        <dbReference type="Proteomes" id="UP001190700"/>
    </source>
</evidence>
<reference evidence="2 3" key="1">
    <citation type="journal article" date="2015" name="Genome Biol. Evol.">
        <title>Comparative Genomics of a Bacterivorous Green Alga Reveals Evolutionary Causalities and Consequences of Phago-Mixotrophic Mode of Nutrition.</title>
        <authorList>
            <person name="Burns J.A."/>
            <person name="Paasch A."/>
            <person name="Narechania A."/>
            <person name="Kim E."/>
        </authorList>
    </citation>
    <scope>NUCLEOTIDE SEQUENCE [LARGE SCALE GENOMIC DNA]</scope>
    <source>
        <strain evidence="2 3">PLY_AMNH</strain>
    </source>
</reference>
<protein>
    <submittedName>
        <fullName evidence="2">Uncharacterized protein</fullName>
    </submittedName>
</protein>
<dbReference type="EMBL" id="LGRX02010254">
    <property type="protein sequence ID" value="KAK3270680.1"/>
    <property type="molecule type" value="Genomic_DNA"/>
</dbReference>
<accession>A0AAE0L3R7</accession>
<proteinExistence type="predicted"/>